<protein>
    <submittedName>
        <fullName evidence="2">Uncharacterized protein</fullName>
    </submittedName>
</protein>
<evidence type="ECO:0000313" key="2">
    <source>
        <dbReference type="EMBL" id="PZF71316.1"/>
    </source>
</evidence>
<reference evidence="2 3" key="1">
    <citation type="submission" date="2018-06" db="EMBL/GenBank/DDBJ databases">
        <title>Mucibacter soli gen. nov., sp. nov., a new member of the family Chitinophagaceae producing mucin.</title>
        <authorList>
            <person name="Kim M.-K."/>
            <person name="Park S."/>
            <person name="Kim T.-S."/>
            <person name="Joung Y."/>
            <person name="Han J.-H."/>
            <person name="Kim S.B."/>
        </authorList>
    </citation>
    <scope>NUCLEOTIDE SEQUENCE [LARGE SCALE GENOMIC DNA]</scope>
    <source>
        <strain evidence="2 3">R1-15</strain>
    </source>
</reference>
<keyword evidence="1" id="KW-0472">Membrane</keyword>
<proteinExistence type="predicted"/>
<dbReference type="OrthoDB" id="9955812at2"/>
<dbReference type="EMBL" id="QKTW01000025">
    <property type="protein sequence ID" value="PZF71316.1"/>
    <property type="molecule type" value="Genomic_DNA"/>
</dbReference>
<keyword evidence="1" id="KW-0812">Transmembrane</keyword>
<feature type="transmembrane region" description="Helical" evidence="1">
    <location>
        <begin position="27"/>
        <end position="53"/>
    </location>
</feature>
<keyword evidence="3" id="KW-1185">Reference proteome</keyword>
<sequence length="106" mass="12049">MFDLILLPLFFAWRNSIRARMKGQNGFVWGFITFLIFEAFEMIGFTISVLGFYHVPPTKDALSAFVSNPPMASSLFVLFCGLGGYLLIRFILDRMSGKRVNNGQQE</sequence>
<feature type="transmembrane region" description="Helical" evidence="1">
    <location>
        <begin position="73"/>
        <end position="92"/>
    </location>
</feature>
<comment type="caution">
    <text evidence="2">The sequence shown here is derived from an EMBL/GenBank/DDBJ whole genome shotgun (WGS) entry which is preliminary data.</text>
</comment>
<keyword evidence="1" id="KW-1133">Transmembrane helix</keyword>
<gene>
    <name evidence="2" type="ORF">DN068_18645</name>
</gene>
<accession>A0A2W2BCC4</accession>
<name>A0A2W2BCC4_9BACT</name>
<dbReference type="AlphaFoldDB" id="A0A2W2BCC4"/>
<dbReference type="RefSeq" id="WP_111000461.1">
    <property type="nucleotide sequence ID" value="NZ_QKTW01000025.1"/>
</dbReference>
<evidence type="ECO:0000313" key="3">
    <source>
        <dbReference type="Proteomes" id="UP000248745"/>
    </source>
</evidence>
<organism evidence="2 3">
    <name type="scientific">Taibaiella soli</name>
    <dbReference type="NCBI Taxonomy" id="1649169"/>
    <lineage>
        <taxon>Bacteria</taxon>
        <taxon>Pseudomonadati</taxon>
        <taxon>Bacteroidota</taxon>
        <taxon>Chitinophagia</taxon>
        <taxon>Chitinophagales</taxon>
        <taxon>Chitinophagaceae</taxon>
        <taxon>Taibaiella</taxon>
    </lineage>
</organism>
<evidence type="ECO:0000256" key="1">
    <source>
        <dbReference type="SAM" id="Phobius"/>
    </source>
</evidence>
<dbReference type="Proteomes" id="UP000248745">
    <property type="component" value="Unassembled WGS sequence"/>
</dbReference>